<evidence type="ECO:0000256" key="1">
    <source>
        <dbReference type="ARBA" id="ARBA00022837"/>
    </source>
</evidence>
<gene>
    <name evidence="3" type="ORF">PoB_004672200</name>
</gene>
<dbReference type="Proteomes" id="UP000735302">
    <property type="component" value="Unassembled WGS sequence"/>
</dbReference>
<feature type="domain" description="EF-hand" evidence="2">
    <location>
        <begin position="52"/>
        <end position="87"/>
    </location>
</feature>
<dbReference type="Gene3D" id="1.10.238.10">
    <property type="entry name" value="EF-hand"/>
    <property type="match status" value="2"/>
</dbReference>
<evidence type="ECO:0000313" key="4">
    <source>
        <dbReference type="Proteomes" id="UP000735302"/>
    </source>
</evidence>
<dbReference type="EMBL" id="BLXT01005154">
    <property type="protein sequence ID" value="GFO20217.1"/>
    <property type="molecule type" value="Genomic_DNA"/>
</dbReference>
<dbReference type="SUPFAM" id="SSF47473">
    <property type="entry name" value="EF-hand"/>
    <property type="match status" value="1"/>
</dbReference>
<feature type="domain" description="EF-hand" evidence="2">
    <location>
        <begin position="95"/>
        <end position="121"/>
    </location>
</feature>
<dbReference type="GO" id="GO:0005509">
    <property type="term" value="F:calcium ion binding"/>
    <property type="evidence" value="ECO:0007669"/>
    <property type="project" value="InterPro"/>
</dbReference>
<reference evidence="3 4" key="1">
    <citation type="journal article" date="2021" name="Elife">
        <title>Chloroplast acquisition without the gene transfer in kleptoplastic sea slugs, Plakobranchus ocellatus.</title>
        <authorList>
            <person name="Maeda T."/>
            <person name="Takahashi S."/>
            <person name="Yoshida T."/>
            <person name="Shimamura S."/>
            <person name="Takaki Y."/>
            <person name="Nagai Y."/>
            <person name="Toyoda A."/>
            <person name="Suzuki Y."/>
            <person name="Arimoto A."/>
            <person name="Ishii H."/>
            <person name="Satoh N."/>
            <person name="Nishiyama T."/>
            <person name="Hasebe M."/>
            <person name="Maruyama T."/>
            <person name="Minagawa J."/>
            <person name="Obokata J."/>
            <person name="Shigenobu S."/>
        </authorList>
    </citation>
    <scope>NUCLEOTIDE SEQUENCE [LARGE SCALE GENOMIC DNA]</scope>
</reference>
<name>A0AAV4BLF2_9GAST</name>
<dbReference type="PROSITE" id="PS00018">
    <property type="entry name" value="EF_HAND_1"/>
    <property type="match status" value="1"/>
</dbReference>
<evidence type="ECO:0000313" key="3">
    <source>
        <dbReference type="EMBL" id="GFO20217.1"/>
    </source>
</evidence>
<dbReference type="SMART" id="SM00054">
    <property type="entry name" value="EFh"/>
    <property type="match status" value="2"/>
</dbReference>
<organism evidence="3 4">
    <name type="scientific">Plakobranchus ocellatus</name>
    <dbReference type="NCBI Taxonomy" id="259542"/>
    <lineage>
        <taxon>Eukaryota</taxon>
        <taxon>Metazoa</taxon>
        <taxon>Spiralia</taxon>
        <taxon>Lophotrochozoa</taxon>
        <taxon>Mollusca</taxon>
        <taxon>Gastropoda</taxon>
        <taxon>Heterobranchia</taxon>
        <taxon>Euthyneura</taxon>
        <taxon>Panpulmonata</taxon>
        <taxon>Sacoglossa</taxon>
        <taxon>Placobranchoidea</taxon>
        <taxon>Plakobranchidae</taxon>
        <taxon>Plakobranchus</taxon>
    </lineage>
</organism>
<evidence type="ECO:0000259" key="2">
    <source>
        <dbReference type="PROSITE" id="PS50222"/>
    </source>
</evidence>
<keyword evidence="1" id="KW-0106">Calcium</keyword>
<keyword evidence="4" id="KW-1185">Reference proteome</keyword>
<dbReference type="InterPro" id="IPR002048">
    <property type="entry name" value="EF_hand_dom"/>
</dbReference>
<dbReference type="Pfam" id="PF13202">
    <property type="entry name" value="EF-hand_5"/>
    <property type="match status" value="2"/>
</dbReference>
<dbReference type="AlphaFoldDB" id="A0AAV4BLF2"/>
<dbReference type="PROSITE" id="PS50222">
    <property type="entry name" value="EF_HAND_2"/>
    <property type="match status" value="2"/>
</dbReference>
<protein>
    <submittedName>
        <fullName evidence="3">Calmodulin-like protein 3</fullName>
    </submittedName>
</protein>
<dbReference type="InterPro" id="IPR011992">
    <property type="entry name" value="EF-hand-dom_pair"/>
</dbReference>
<sequence>MDGQCTKKEMVWMFSANSLDHILKIFDKYAAKNVRVLNKKDATEMLKAEFGLDDTEADVMFKTFDKDMNGKLSIWEFQMFCTCMGEHAQEIVTKFKDLDKDGSGQLDAKEARAGLQEIKTATDRNLTEKEIDFFIQTTAGGEDGQIDLGQFTNLLYRLKLYQAPAPQ</sequence>
<comment type="caution">
    <text evidence="3">The sequence shown here is derived from an EMBL/GenBank/DDBJ whole genome shotgun (WGS) entry which is preliminary data.</text>
</comment>
<proteinExistence type="predicted"/>
<dbReference type="InterPro" id="IPR018247">
    <property type="entry name" value="EF_Hand_1_Ca_BS"/>
</dbReference>
<accession>A0AAV4BLF2</accession>
<dbReference type="CDD" id="cd00051">
    <property type="entry name" value="EFh"/>
    <property type="match status" value="1"/>
</dbReference>